<feature type="domain" description="Rho-GAP" evidence="1">
    <location>
        <begin position="1"/>
        <end position="61"/>
    </location>
</feature>
<proteinExistence type="predicted"/>
<dbReference type="InterPro" id="IPR000198">
    <property type="entry name" value="RhoGAP_dom"/>
</dbReference>
<keyword evidence="3" id="KW-1185">Reference proteome</keyword>
<dbReference type="GO" id="GO:0007165">
    <property type="term" value="P:signal transduction"/>
    <property type="evidence" value="ECO:0007669"/>
    <property type="project" value="InterPro"/>
</dbReference>
<reference evidence="2 3" key="1">
    <citation type="submission" date="2018-11" db="EMBL/GenBank/DDBJ databases">
        <authorList>
            <consortium name="Pathogen Informatics"/>
        </authorList>
    </citation>
    <scope>NUCLEOTIDE SEQUENCE [LARGE SCALE GENOMIC DNA]</scope>
</reference>
<dbReference type="PROSITE" id="PS50238">
    <property type="entry name" value="RHOGAP"/>
    <property type="match status" value="1"/>
</dbReference>
<dbReference type="Proteomes" id="UP000281553">
    <property type="component" value="Unassembled WGS sequence"/>
</dbReference>
<protein>
    <recommendedName>
        <fullName evidence="1">Rho-GAP domain-containing protein</fullName>
    </recommendedName>
</protein>
<accession>A0A3P7N0W7</accession>
<dbReference type="OrthoDB" id="6275950at2759"/>
<sequence>MATLDFVLQHLREVVAHQTSNRMSPRSLALCLTPSLFGTTENAETNSRVLELLIEHWPWLSSGLHRADSQLVSAEGLGHTFSEACRYAYQYLRQDFVRSLYRPLCPERLATCKM</sequence>
<dbReference type="Gene3D" id="1.10.555.10">
    <property type="entry name" value="Rho GTPase activation protein"/>
    <property type="match status" value="1"/>
</dbReference>
<evidence type="ECO:0000313" key="2">
    <source>
        <dbReference type="EMBL" id="VDN30093.1"/>
    </source>
</evidence>
<dbReference type="InterPro" id="IPR008936">
    <property type="entry name" value="Rho_GTPase_activation_prot"/>
</dbReference>
<gene>
    <name evidence="2" type="ORF">DILT_LOCUS15479</name>
</gene>
<dbReference type="AlphaFoldDB" id="A0A3P7N0W7"/>
<dbReference type="SUPFAM" id="SSF48350">
    <property type="entry name" value="GTPase activation domain, GAP"/>
    <property type="match status" value="1"/>
</dbReference>
<name>A0A3P7N0W7_DIBLA</name>
<evidence type="ECO:0000313" key="3">
    <source>
        <dbReference type="Proteomes" id="UP000281553"/>
    </source>
</evidence>
<dbReference type="Pfam" id="PF00620">
    <property type="entry name" value="RhoGAP"/>
    <property type="match status" value="1"/>
</dbReference>
<organism evidence="2 3">
    <name type="scientific">Dibothriocephalus latus</name>
    <name type="common">Fish tapeworm</name>
    <name type="synonym">Diphyllobothrium latum</name>
    <dbReference type="NCBI Taxonomy" id="60516"/>
    <lineage>
        <taxon>Eukaryota</taxon>
        <taxon>Metazoa</taxon>
        <taxon>Spiralia</taxon>
        <taxon>Lophotrochozoa</taxon>
        <taxon>Platyhelminthes</taxon>
        <taxon>Cestoda</taxon>
        <taxon>Eucestoda</taxon>
        <taxon>Diphyllobothriidea</taxon>
        <taxon>Diphyllobothriidae</taxon>
        <taxon>Dibothriocephalus</taxon>
    </lineage>
</organism>
<evidence type="ECO:0000259" key="1">
    <source>
        <dbReference type="PROSITE" id="PS50238"/>
    </source>
</evidence>
<dbReference type="EMBL" id="UYRU01079423">
    <property type="protein sequence ID" value="VDN30093.1"/>
    <property type="molecule type" value="Genomic_DNA"/>
</dbReference>